<dbReference type="OrthoDB" id="6366728at2759"/>
<evidence type="ECO:0000313" key="8">
    <source>
        <dbReference type="Proteomes" id="UP000478052"/>
    </source>
</evidence>
<dbReference type="Proteomes" id="UP000478052">
    <property type="component" value="Unassembled WGS sequence"/>
</dbReference>
<dbReference type="Pfam" id="PF08395">
    <property type="entry name" value="7tm_7"/>
    <property type="match status" value="1"/>
</dbReference>
<keyword evidence="4 6" id="KW-1133">Transmembrane helix</keyword>
<evidence type="ECO:0000256" key="2">
    <source>
        <dbReference type="ARBA" id="ARBA00022475"/>
    </source>
</evidence>
<dbReference type="EMBL" id="VUJU01002798">
    <property type="protein sequence ID" value="KAF0760065.1"/>
    <property type="molecule type" value="Genomic_DNA"/>
</dbReference>
<sequence>MLRCQKSINSTLTVISLYFSDDVYRVEVAYGKLMHSATLVCSVCEERVLINASCYMFNTICGLFDTISAYRTRGAPLLLAIVHLSWVLNCAGRIALICFAASSVVDQDDRLHDLAQIARETLGVNGECWEVRNMAHQLFQMKRLTRRLRHSKMKFDVCGMVTVDKTLLSSVRLITNKIVHAVISVISYLVIVLQYNYS</sequence>
<dbReference type="GO" id="GO:0050909">
    <property type="term" value="P:sensory perception of taste"/>
    <property type="evidence" value="ECO:0007669"/>
    <property type="project" value="InterPro"/>
</dbReference>
<dbReference type="GO" id="GO:0005886">
    <property type="term" value="C:plasma membrane"/>
    <property type="evidence" value="ECO:0007669"/>
    <property type="project" value="UniProtKB-SubCell"/>
</dbReference>
<reference evidence="7 8" key="1">
    <citation type="submission" date="2019-08" db="EMBL/GenBank/DDBJ databases">
        <title>Whole genome of Aphis craccivora.</title>
        <authorList>
            <person name="Voronova N.V."/>
            <person name="Shulinski R.S."/>
            <person name="Bandarenka Y.V."/>
            <person name="Zhorov D.G."/>
            <person name="Warner D."/>
        </authorList>
    </citation>
    <scope>NUCLEOTIDE SEQUENCE [LARGE SCALE GENOMIC DNA]</scope>
    <source>
        <strain evidence="7">180601</strain>
        <tissue evidence="7">Whole Body</tissue>
    </source>
</reference>
<evidence type="ECO:0000256" key="1">
    <source>
        <dbReference type="ARBA" id="ARBA00004651"/>
    </source>
</evidence>
<evidence type="ECO:0000256" key="5">
    <source>
        <dbReference type="ARBA" id="ARBA00023136"/>
    </source>
</evidence>
<gene>
    <name evidence="7" type="ORF">FWK35_00018279</name>
</gene>
<comment type="subcellular location">
    <subcellularLocation>
        <location evidence="1">Cell membrane</location>
        <topology evidence="1">Multi-pass membrane protein</topology>
    </subcellularLocation>
</comment>
<name>A0A6G0YR84_APHCR</name>
<keyword evidence="5 6" id="KW-0472">Membrane</keyword>
<comment type="caution">
    <text evidence="7">The sequence shown here is derived from an EMBL/GenBank/DDBJ whole genome shotgun (WGS) entry which is preliminary data.</text>
</comment>
<dbReference type="InterPro" id="IPR013604">
    <property type="entry name" value="7TM_chemorcpt"/>
</dbReference>
<evidence type="ECO:0000256" key="4">
    <source>
        <dbReference type="ARBA" id="ARBA00022989"/>
    </source>
</evidence>
<keyword evidence="2" id="KW-1003">Cell membrane</keyword>
<protein>
    <submittedName>
        <fullName evidence="7">Uncharacterized protein</fullName>
    </submittedName>
</protein>
<proteinExistence type="predicted"/>
<evidence type="ECO:0000256" key="6">
    <source>
        <dbReference type="SAM" id="Phobius"/>
    </source>
</evidence>
<keyword evidence="3 6" id="KW-0812">Transmembrane</keyword>
<feature type="transmembrane region" description="Helical" evidence="6">
    <location>
        <begin position="178"/>
        <end position="197"/>
    </location>
</feature>
<organism evidence="7 8">
    <name type="scientific">Aphis craccivora</name>
    <name type="common">Cowpea aphid</name>
    <dbReference type="NCBI Taxonomy" id="307492"/>
    <lineage>
        <taxon>Eukaryota</taxon>
        <taxon>Metazoa</taxon>
        <taxon>Ecdysozoa</taxon>
        <taxon>Arthropoda</taxon>
        <taxon>Hexapoda</taxon>
        <taxon>Insecta</taxon>
        <taxon>Pterygota</taxon>
        <taxon>Neoptera</taxon>
        <taxon>Paraneoptera</taxon>
        <taxon>Hemiptera</taxon>
        <taxon>Sternorrhyncha</taxon>
        <taxon>Aphidomorpha</taxon>
        <taxon>Aphidoidea</taxon>
        <taxon>Aphididae</taxon>
        <taxon>Aphidini</taxon>
        <taxon>Aphis</taxon>
        <taxon>Aphis</taxon>
    </lineage>
</organism>
<accession>A0A6G0YR84</accession>
<keyword evidence="8" id="KW-1185">Reference proteome</keyword>
<dbReference type="AlphaFoldDB" id="A0A6G0YR84"/>
<evidence type="ECO:0000313" key="7">
    <source>
        <dbReference type="EMBL" id="KAF0760065.1"/>
    </source>
</evidence>
<evidence type="ECO:0000256" key="3">
    <source>
        <dbReference type="ARBA" id="ARBA00022692"/>
    </source>
</evidence>